<evidence type="ECO:0000256" key="1">
    <source>
        <dbReference type="ARBA" id="ARBA00007447"/>
    </source>
</evidence>
<dbReference type="InterPro" id="IPR033121">
    <property type="entry name" value="PEPTIDASE_A1"/>
</dbReference>
<dbReference type="GO" id="GO:0006508">
    <property type="term" value="P:proteolysis"/>
    <property type="evidence" value="ECO:0007669"/>
    <property type="project" value="InterPro"/>
</dbReference>
<name>A0A4Q9NDJ6_9APHY</name>
<dbReference type="CDD" id="cd05471">
    <property type="entry name" value="pepsin_like"/>
    <property type="match status" value="1"/>
</dbReference>
<sequence length="143" mass="14952">MHIASTADAQRTSARKGKQRDLSLRDEGDGAADGVVVDLTLITDSLYQATYVVPISLGIGLSKHQVQVDTGSSDLWLASTACSSSACNAVGGQRYDPSGSTPTNQRITLSYADGEADGPIVWDTVQLGGYSIDNQALGTFLLS</sequence>
<dbReference type="InterPro" id="IPR034164">
    <property type="entry name" value="Pepsin-like_dom"/>
</dbReference>
<protein>
    <submittedName>
        <fullName evidence="5">Aspartic peptidase domain-containing protein</fullName>
    </submittedName>
</protein>
<accession>A0A4Q9NDJ6</accession>
<dbReference type="Proteomes" id="UP000292957">
    <property type="component" value="Unassembled WGS sequence"/>
</dbReference>
<dbReference type="PANTHER" id="PTHR47966">
    <property type="entry name" value="BETA-SITE APP-CLEAVING ENZYME, ISOFORM A-RELATED"/>
    <property type="match status" value="1"/>
</dbReference>
<dbReference type="GO" id="GO:0004190">
    <property type="term" value="F:aspartic-type endopeptidase activity"/>
    <property type="evidence" value="ECO:0007669"/>
    <property type="project" value="InterPro"/>
</dbReference>
<comment type="similarity">
    <text evidence="1">Belongs to the peptidase A1 family.</text>
</comment>
<proteinExistence type="inferred from homology"/>
<dbReference type="InterPro" id="IPR021109">
    <property type="entry name" value="Peptidase_aspartic_dom_sf"/>
</dbReference>
<keyword evidence="6" id="KW-1185">Reference proteome</keyword>
<dbReference type="PANTHER" id="PTHR47966:SF51">
    <property type="entry name" value="BETA-SITE APP-CLEAVING ENZYME, ISOFORM A-RELATED"/>
    <property type="match status" value="1"/>
</dbReference>
<dbReference type="Pfam" id="PF00026">
    <property type="entry name" value="Asp"/>
    <property type="match status" value="1"/>
</dbReference>
<dbReference type="EMBL" id="ML143584">
    <property type="protein sequence ID" value="TBU21696.1"/>
    <property type="molecule type" value="Genomic_DNA"/>
</dbReference>
<dbReference type="EMBL" id="ML145163">
    <property type="protein sequence ID" value="TBU55738.1"/>
    <property type="molecule type" value="Genomic_DNA"/>
</dbReference>
<dbReference type="OrthoDB" id="2747330at2759"/>
<feature type="region of interest" description="Disordered" evidence="2">
    <location>
        <begin position="1"/>
        <end position="27"/>
    </location>
</feature>
<organism evidence="5 6">
    <name type="scientific">Dichomitus squalens</name>
    <dbReference type="NCBI Taxonomy" id="114155"/>
    <lineage>
        <taxon>Eukaryota</taxon>
        <taxon>Fungi</taxon>
        <taxon>Dikarya</taxon>
        <taxon>Basidiomycota</taxon>
        <taxon>Agaricomycotina</taxon>
        <taxon>Agaricomycetes</taxon>
        <taxon>Polyporales</taxon>
        <taxon>Polyporaceae</taxon>
        <taxon>Dichomitus</taxon>
    </lineage>
</organism>
<evidence type="ECO:0000256" key="2">
    <source>
        <dbReference type="SAM" id="MobiDB-lite"/>
    </source>
</evidence>
<dbReference type="Proteomes" id="UP000292082">
    <property type="component" value="Unassembled WGS sequence"/>
</dbReference>
<evidence type="ECO:0000313" key="6">
    <source>
        <dbReference type="Proteomes" id="UP000292082"/>
    </source>
</evidence>
<feature type="domain" description="Peptidase A1" evidence="3">
    <location>
        <begin position="51"/>
        <end position="143"/>
    </location>
</feature>
<dbReference type="AlphaFoldDB" id="A0A4Q9NDJ6"/>
<dbReference type="InterPro" id="IPR001461">
    <property type="entry name" value="Aspartic_peptidase_A1"/>
</dbReference>
<gene>
    <name evidence="5" type="ORF">BD310DRAFT_979360</name>
    <name evidence="4" type="ORF">BD311DRAFT_812090</name>
</gene>
<evidence type="ECO:0000313" key="5">
    <source>
        <dbReference type="EMBL" id="TBU55738.1"/>
    </source>
</evidence>
<dbReference type="PROSITE" id="PS51767">
    <property type="entry name" value="PEPTIDASE_A1"/>
    <property type="match status" value="1"/>
</dbReference>
<dbReference type="Gene3D" id="2.40.70.10">
    <property type="entry name" value="Acid Proteases"/>
    <property type="match status" value="1"/>
</dbReference>
<reference evidence="5 6" key="1">
    <citation type="submission" date="2019-01" db="EMBL/GenBank/DDBJ databases">
        <title>Draft genome sequences of three monokaryotic isolates of the white-rot basidiomycete fungus Dichomitus squalens.</title>
        <authorList>
            <consortium name="DOE Joint Genome Institute"/>
            <person name="Lopez S.C."/>
            <person name="Andreopoulos B."/>
            <person name="Pangilinan J."/>
            <person name="Lipzen A."/>
            <person name="Riley R."/>
            <person name="Ahrendt S."/>
            <person name="Ng V."/>
            <person name="Barry K."/>
            <person name="Daum C."/>
            <person name="Grigoriev I.V."/>
            <person name="Hilden K.S."/>
            <person name="Makela M.R."/>
            <person name="de Vries R.P."/>
        </authorList>
    </citation>
    <scope>NUCLEOTIDE SEQUENCE [LARGE SCALE GENOMIC DNA]</scope>
    <source>
        <strain evidence="5 6">CBS 464.89</strain>
        <strain evidence="4">OM18370.1</strain>
    </source>
</reference>
<evidence type="ECO:0000313" key="4">
    <source>
        <dbReference type="EMBL" id="TBU21696.1"/>
    </source>
</evidence>
<evidence type="ECO:0000259" key="3">
    <source>
        <dbReference type="PROSITE" id="PS51767"/>
    </source>
</evidence>
<dbReference type="SUPFAM" id="SSF50630">
    <property type="entry name" value="Acid proteases"/>
    <property type="match status" value="1"/>
</dbReference>